<organism evidence="2 3">
    <name type="scientific">Christensenella tenuis</name>
    <dbReference type="NCBI Taxonomy" id="2763033"/>
    <lineage>
        <taxon>Bacteria</taxon>
        <taxon>Bacillati</taxon>
        <taxon>Bacillota</taxon>
        <taxon>Clostridia</taxon>
        <taxon>Christensenellales</taxon>
        <taxon>Christensenellaceae</taxon>
        <taxon>Christensenella</taxon>
    </lineage>
</organism>
<proteinExistence type="predicted"/>
<evidence type="ECO:0000313" key="2">
    <source>
        <dbReference type="EMBL" id="MBC5648419.1"/>
    </source>
</evidence>
<evidence type="ECO:0000313" key="3">
    <source>
        <dbReference type="Proteomes" id="UP000606889"/>
    </source>
</evidence>
<feature type="compositionally biased region" description="Low complexity" evidence="1">
    <location>
        <begin position="67"/>
        <end position="83"/>
    </location>
</feature>
<dbReference type="RefSeq" id="WP_186857926.1">
    <property type="nucleotide sequence ID" value="NZ_JACOON010000004.1"/>
</dbReference>
<protein>
    <submittedName>
        <fullName evidence="2">Uncharacterized protein</fullName>
    </submittedName>
</protein>
<name>A0ABR7EF55_9FIRM</name>
<dbReference type="EMBL" id="JACOON010000004">
    <property type="protein sequence ID" value="MBC5648419.1"/>
    <property type="molecule type" value="Genomic_DNA"/>
</dbReference>
<gene>
    <name evidence="2" type="ORF">H8S18_08725</name>
</gene>
<accession>A0ABR7EF55</accession>
<keyword evidence="3" id="KW-1185">Reference proteome</keyword>
<evidence type="ECO:0000256" key="1">
    <source>
        <dbReference type="SAM" id="MobiDB-lite"/>
    </source>
</evidence>
<dbReference type="Proteomes" id="UP000606889">
    <property type="component" value="Unassembled WGS sequence"/>
</dbReference>
<comment type="caution">
    <text evidence="2">The sequence shown here is derived from an EMBL/GenBank/DDBJ whole genome shotgun (WGS) entry which is preliminary data.</text>
</comment>
<feature type="compositionally biased region" description="Low complexity" evidence="1">
    <location>
        <begin position="39"/>
        <end position="54"/>
    </location>
</feature>
<sequence>MREEKRTGRKFVLWAVIFAVAAAAILAAVLAGGSKPQEEAPTSAEATATASAEARPFTTVSKPQASPTPTQTTGPVPPVQNGETAEEGEEAGRTGSVGSGSGSPDSGTEKTVSNPNTLAGGGGGSTGEAAHTHDWVEQTQTVHHEAEYEMVHHDAVMENIVVCLDCGEENPGRDHLKQHVANGENGGTAVKSAVVRAAYDEQVLVKDAWNETVVTGYRCSGCGAVK</sequence>
<reference evidence="2 3" key="1">
    <citation type="submission" date="2020-08" db="EMBL/GenBank/DDBJ databases">
        <title>Genome public.</title>
        <authorList>
            <person name="Liu C."/>
            <person name="Sun Q."/>
        </authorList>
    </citation>
    <scope>NUCLEOTIDE SEQUENCE [LARGE SCALE GENOMIC DNA]</scope>
    <source>
        <strain evidence="2 3">NSJ-35</strain>
    </source>
</reference>
<feature type="region of interest" description="Disordered" evidence="1">
    <location>
        <begin position="36"/>
        <end position="129"/>
    </location>
</feature>